<name>A0A383E5X7_9ZZZZ</name>
<proteinExistence type="predicted"/>
<protein>
    <recommendedName>
        <fullName evidence="2">Lipoprotein</fullName>
    </recommendedName>
</protein>
<dbReference type="AlphaFoldDB" id="A0A383E5X7"/>
<evidence type="ECO:0000313" key="1">
    <source>
        <dbReference type="EMBL" id="SVE51850.1"/>
    </source>
</evidence>
<evidence type="ECO:0008006" key="2">
    <source>
        <dbReference type="Google" id="ProtNLM"/>
    </source>
</evidence>
<organism evidence="1">
    <name type="scientific">marine metagenome</name>
    <dbReference type="NCBI Taxonomy" id="408172"/>
    <lineage>
        <taxon>unclassified sequences</taxon>
        <taxon>metagenomes</taxon>
        <taxon>ecological metagenomes</taxon>
    </lineage>
</organism>
<gene>
    <name evidence="1" type="ORF">METZ01_LOCUS504704</name>
</gene>
<accession>A0A383E5X7</accession>
<sequence>MRFINLILAVLLAGCSTTGNFKVPKGANLYIYKRPIPVVINVDESISTDEVIVGTVTSKPFFWTASGRPPGGGIPYKIEKNGEMIKDGKLCSKFRVVSIFWPPFALIYWPLGYHPDITYDLVNDVQNCD</sequence>
<dbReference type="EMBL" id="UINC01222885">
    <property type="protein sequence ID" value="SVE51850.1"/>
    <property type="molecule type" value="Genomic_DNA"/>
</dbReference>
<reference evidence="1" key="1">
    <citation type="submission" date="2018-05" db="EMBL/GenBank/DDBJ databases">
        <authorList>
            <person name="Lanie J.A."/>
            <person name="Ng W.-L."/>
            <person name="Kazmierczak K.M."/>
            <person name="Andrzejewski T.M."/>
            <person name="Davidsen T.M."/>
            <person name="Wayne K.J."/>
            <person name="Tettelin H."/>
            <person name="Glass J.I."/>
            <person name="Rusch D."/>
            <person name="Podicherti R."/>
            <person name="Tsui H.-C.T."/>
            <person name="Winkler M.E."/>
        </authorList>
    </citation>
    <scope>NUCLEOTIDE SEQUENCE</scope>
</reference>
<dbReference type="PROSITE" id="PS51257">
    <property type="entry name" value="PROKAR_LIPOPROTEIN"/>
    <property type="match status" value="1"/>
</dbReference>